<dbReference type="OrthoDB" id="550575at2759"/>
<dbReference type="GO" id="GO:0031146">
    <property type="term" value="P:SCF-dependent proteasomal ubiquitin-dependent protein catabolic process"/>
    <property type="evidence" value="ECO:0007669"/>
    <property type="project" value="TreeGrafter"/>
</dbReference>
<dbReference type="Proteomes" id="UP000285301">
    <property type="component" value="Unassembled WGS sequence"/>
</dbReference>
<comment type="caution">
    <text evidence="1">The sequence shown here is derived from an EMBL/GenBank/DDBJ whole genome shotgun (WGS) entry which is preliminary data.</text>
</comment>
<name>A0A3S3PKF6_9ACAR</name>
<dbReference type="PANTHER" id="PTHR13318">
    <property type="entry name" value="PARTNER OF PAIRED, ISOFORM B-RELATED"/>
    <property type="match status" value="1"/>
</dbReference>
<dbReference type="InterPro" id="IPR032675">
    <property type="entry name" value="LRR_dom_sf"/>
</dbReference>
<dbReference type="Gene3D" id="3.80.10.10">
    <property type="entry name" value="Ribonuclease Inhibitor"/>
    <property type="match status" value="1"/>
</dbReference>
<dbReference type="SMART" id="SM00367">
    <property type="entry name" value="LRR_CC"/>
    <property type="match status" value="4"/>
</dbReference>
<dbReference type="InterPro" id="IPR006553">
    <property type="entry name" value="Leu-rich_rpt_Cys-con_subtyp"/>
</dbReference>
<dbReference type="EMBL" id="NCKU01001668">
    <property type="protein sequence ID" value="RWS11526.1"/>
    <property type="molecule type" value="Genomic_DNA"/>
</dbReference>
<sequence length="358" mass="41766">MVEKHGESEHWPKFICALFDRLINVTSFKWFVKNNDYQLSQVIEKLIAYKNEITEIDVMFERKTSVQILDKISRRYPNLKHIGLFYAERCSEVALNKFISQLQNLSSFTMAFNEHFAGECLKCFGPYIEKIKLIRCPNVRETNLNILLKKSAKSLNCLTIGGYESEEKNRDVMYLKEIGLPNPYAINITFDSLNEKMAQMQTLILTNMKPITDLQISNLMSKCPNLIDFQLDDCSSISDMSMSVIYKHWPKLNHLALQYSKLITNSSLIAIAGLRALKSLKLWKFSSITDLGILHLLYRCRYLNKAEICYRQKLSDPCYINDAVLQEYSKNSLLHRVLNYERFDDKFTDMIEILLILR</sequence>
<gene>
    <name evidence="1" type="ORF">B4U79_18043</name>
</gene>
<reference evidence="1 2" key="1">
    <citation type="journal article" date="2018" name="Gigascience">
        <title>Genomes of trombidid mites reveal novel predicted allergens and laterally-transferred genes associated with secondary metabolism.</title>
        <authorList>
            <person name="Dong X."/>
            <person name="Chaisiri K."/>
            <person name="Xia D."/>
            <person name="Armstrong S.D."/>
            <person name="Fang Y."/>
            <person name="Donnelly M.J."/>
            <person name="Kadowaki T."/>
            <person name="McGarry J.W."/>
            <person name="Darby A.C."/>
            <person name="Makepeace B.L."/>
        </authorList>
    </citation>
    <scope>NUCLEOTIDE SEQUENCE [LARGE SCALE GENOMIC DNA]</scope>
    <source>
        <strain evidence="1">UoL-WK</strain>
    </source>
</reference>
<accession>A0A3S3PKF6</accession>
<dbReference type="SUPFAM" id="SSF52047">
    <property type="entry name" value="RNI-like"/>
    <property type="match status" value="1"/>
</dbReference>
<proteinExistence type="predicted"/>
<organism evidence="1 2">
    <name type="scientific">Dinothrombium tinctorium</name>
    <dbReference type="NCBI Taxonomy" id="1965070"/>
    <lineage>
        <taxon>Eukaryota</taxon>
        <taxon>Metazoa</taxon>
        <taxon>Ecdysozoa</taxon>
        <taxon>Arthropoda</taxon>
        <taxon>Chelicerata</taxon>
        <taxon>Arachnida</taxon>
        <taxon>Acari</taxon>
        <taxon>Acariformes</taxon>
        <taxon>Trombidiformes</taxon>
        <taxon>Prostigmata</taxon>
        <taxon>Anystina</taxon>
        <taxon>Parasitengona</taxon>
        <taxon>Trombidioidea</taxon>
        <taxon>Trombidiidae</taxon>
        <taxon>Dinothrombium</taxon>
    </lineage>
</organism>
<keyword evidence="2" id="KW-1185">Reference proteome</keyword>
<protein>
    <submittedName>
        <fullName evidence="1">Uncharacterized protein</fullName>
    </submittedName>
</protein>
<dbReference type="STRING" id="1965070.A0A3S3PKF6"/>
<dbReference type="AlphaFoldDB" id="A0A3S3PKF6"/>
<evidence type="ECO:0000313" key="1">
    <source>
        <dbReference type="EMBL" id="RWS11526.1"/>
    </source>
</evidence>
<dbReference type="GO" id="GO:0019005">
    <property type="term" value="C:SCF ubiquitin ligase complex"/>
    <property type="evidence" value="ECO:0007669"/>
    <property type="project" value="TreeGrafter"/>
</dbReference>
<evidence type="ECO:0000313" key="2">
    <source>
        <dbReference type="Proteomes" id="UP000285301"/>
    </source>
</evidence>